<comment type="function">
    <text evidence="4">Involved in the assembly process of the P-ring formation. It may associate with FlgF on the rod constituting a structure essential for the P-ring assembly or may act as a modulator protein for the P-ring assembly.</text>
</comment>
<keyword evidence="7" id="KW-1185">Reference proteome</keyword>
<dbReference type="CDD" id="cd11614">
    <property type="entry name" value="SAF_CpaB_FlgA_like"/>
    <property type="match status" value="1"/>
</dbReference>
<evidence type="ECO:0000256" key="1">
    <source>
        <dbReference type="ARBA" id="ARBA00004418"/>
    </source>
</evidence>
<gene>
    <name evidence="6" type="primary">flgA</name>
    <name evidence="6" type="ORF">OLX77_06675</name>
</gene>
<dbReference type="NCBIfam" id="TIGR03170">
    <property type="entry name" value="flgA_cterm"/>
    <property type="match status" value="1"/>
</dbReference>
<dbReference type="EMBL" id="JAPHEH010000001">
    <property type="protein sequence ID" value="MDG4475841.1"/>
    <property type="molecule type" value="Genomic_DNA"/>
</dbReference>
<dbReference type="PANTHER" id="PTHR36307:SF1">
    <property type="entry name" value="FLAGELLA BASAL BODY P-RING FORMATION PROTEIN FLGA"/>
    <property type="match status" value="1"/>
</dbReference>
<feature type="chain" id="PRO_5041013846" description="Flagella basal body P-ring formation protein FlgA" evidence="4">
    <location>
        <begin position="26"/>
        <end position="242"/>
    </location>
</feature>
<evidence type="ECO:0000313" key="6">
    <source>
        <dbReference type="EMBL" id="MDG4475841.1"/>
    </source>
</evidence>
<dbReference type="InterPro" id="IPR017585">
    <property type="entry name" value="SAF_FlgA"/>
</dbReference>
<dbReference type="PANTHER" id="PTHR36307">
    <property type="entry name" value="FLAGELLA BASAL BODY P-RING FORMATION PROTEIN FLGA"/>
    <property type="match status" value="1"/>
</dbReference>
<reference evidence="6" key="2">
    <citation type="submission" date="2022-10" db="EMBL/GenBank/DDBJ databases">
        <authorList>
            <person name="Aronson H.S."/>
        </authorList>
    </citation>
    <scope>NUCLEOTIDE SEQUENCE</scope>
    <source>
        <strain evidence="6">RS19-109</strain>
    </source>
</reference>
<dbReference type="AlphaFoldDB" id="A0A9X4MGD3"/>
<feature type="domain" description="SAF" evidence="5">
    <location>
        <begin position="117"/>
        <end position="179"/>
    </location>
</feature>
<keyword evidence="6" id="KW-0969">Cilium</keyword>
<keyword evidence="6" id="KW-0966">Cell projection</keyword>
<dbReference type="GO" id="GO:0042597">
    <property type="term" value="C:periplasmic space"/>
    <property type="evidence" value="ECO:0007669"/>
    <property type="project" value="UniProtKB-SubCell"/>
</dbReference>
<protein>
    <recommendedName>
        <fullName evidence="4">Flagella basal body P-ring formation protein FlgA</fullName>
    </recommendedName>
</protein>
<sequence>MLLRITRLLLVAMLFCLACPLSGQAAESIAAPELAALETIFSKVVLGNAPWPKEDVKITNFNVQPLAMTIPAGSFDYRVTQRPSDFRPGKKNVSIDILQEGLEQGQVKMSGDLRLFGTVANTTKRLNRNDILSRDDIAMRRQDISMLDGGIIKDPEQAVGQKLKISLPAGAILYEQSLDAPNLVKRGERVTIMAKSKAIQITAPGEAKNSGALGEMIRVKNLMSRREIHARVLDVGLVEAEF</sequence>
<evidence type="ECO:0000256" key="2">
    <source>
        <dbReference type="ARBA" id="ARBA00022729"/>
    </source>
</evidence>
<dbReference type="Gene3D" id="2.30.30.760">
    <property type="match status" value="1"/>
</dbReference>
<proteinExistence type="inferred from homology"/>
<evidence type="ECO:0000256" key="4">
    <source>
        <dbReference type="RuleBase" id="RU362063"/>
    </source>
</evidence>
<comment type="similarity">
    <text evidence="4">Belongs to the FlgA family.</text>
</comment>
<name>A0A9X4MGD3_9BACT</name>
<evidence type="ECO:0000256" key="3">
    <source>
        <dbReference type="ARBA" id="ARBA00022764"/>
    </source>
</evidence>
<keyword evidence="3 4" id="KW-0574">Periplasm</keyword>
<dbReference type="InterPro" id="IPR013974">
    <property type="entry name" value="SAF"/>
</dbReference>
<evidence type="ECO:0000259" key="5">
    <source>
        <dbReference type="SMART" id="SM00858"/>
    </source>
</evidence>
<keyword evidence="4" id="KW-1005">Bacterial flagellum biogenesis</keyword>
<organism evidence="6 7">
    <name type="scientific">Thiovibrio frasassiensis</name>
    <dbReference type="NCBI Taxonomy" id="2984131"/>
    <lineage>
        <taxon>Bacteria</taxon>
        <taxon>Pseudomonadati</taxon>
        <taxon>Thermodesulfobacteriota</taxon>
        <taxon>Desulfobulbia</taxon>
        <taxon>Desulfobulbales</taxon>
        <taxon>Thiovibrionaceae</taxon>
        <taxon>Thiovibrio</taxon>
    </lineage>
</organism>
<dbReference type="GO" id="GO:0044780">
    <property type="term" value="P:bacterial-type flagellum assembly"/>
    <property type="evidence" value="ECO:0007669"/>
    <property type="project" value="InterPro"/>
</dbReference>
<feature type="signal peptide" evidence="4">
    <location>
        <begin position="1"/>
        <end position="25"/>
    </location>
</feature>
<keyword evidence="2 4" id="KW-0732">Signal</keyword>
<dbReference type="RefSeq" id="WP_307632815.1">
    <property type="nucleotide sequence ID" value="NZ_JAPHEH010000001.1"/>
</dbReference>
<dbReference type="InterPro" id="IPR039246">
    <property type="entry name" value="Flagellar_FlgA"/>
</dbReference>
<dbReference type="Gene3D" id="3.90.1210.10">
    <property type="entry name" value="Antifreeze-like/N-acetylneuraminic acid synthase C-terminal domain"/>
    <property type="match status" value="1"/>
</dbReference>
<reference evidence="6" key="1">
    <citation type="journal article" date="2022" name="bioRxiv">
        <title>Thiovibrio frasassiensisgen. nov., sp. nov., an autotrophic, elemental sulfur disproportionating bacterium isolated from sulfidic karst sediment, and proposal of Thiovibrionaceae fam. nov.</title>
        <authorList>
            <person name="Aronson H."/>
            <person name="Thomas C."/>
            <person name="Bhattacharyya M."/>
            <person name="Eckstein S."/>
            <person name="Jensen S."/>
            <person name="Barco R."/>
            <person name="Macalady J."/>
            <person name="Amend J."/>
        </authorList>
    </citation>
    <scope>NUCLEOTIDE SEQUENCE</scope>
    <source>
        <strain evidence="6">RS19-109</strain>
    </source>
</reference>
<comment type="subcellular location">
    <subcellularLocation>
        <location evidence="1 4">Periplasm</location>
    </subcellularLocation>
</comment>
<dbReference type="Proteomes" id="UP001154240">
    <property type="component" value="Unassembled WGS sequence"/>
</dbReference>
<dbReference type="SMART" id="SM00858">
    <property type="entry name" value="SAF"/>
    <property type="match status" value="1"/>
</dbReference>
<keyword evidence="6" id="KW-0282">Flagellum</keyword>
<accession>A0A9X4MGD3</accession>
<comment type="caution">
    <text evidence="6">The sequence shown here is derived from an EMBL/GenBank/DDBJ whole genome shotgun (WGS) entry which is preliminary data.</text>
</comment>
<evidence type="ECO:0000313" key="7">
    <source>
        <dbReference type="Proteomes" id="UP001154240"/>
    </source>
</evidence>
<dbReference type="Pfam" id="PF13144">
    <property type="entry name" value="ChapFlgA"/>
    <property type="match status" value="1"/>
</dbReference>